<evidence type="ECO:0000313" key="1">
    <source>
        <dbReference type="EMBL" id="PZP41701.1"/>
    </source>
</evidence>
<protein>
    <recommendedName>
        <fullName evidence="3">SusD/RagB family nutrient-binding outer membrane lipoprotein</fullName>
    </recommendedName>
</protein>
<feature type="non-terminal residue" evidence="1">
    <location>
        <position position="180"/>
    </location>
</feature>
<proteinExistence type="predicted"/>
<gene>
    <name evidence="1" type="ORF">DI598_17910</name>
</gene>
<dbReference type="Proteomes" id="UP000249645">
    <property type="component" value="Unassembled WGS sequence"/>
</dbReference>
<sequence length="180" mass="20032">MKKILNILFLVVCLVSCKKFIDINSDPDTTQNPSNSSVLPAVLASIPTNMQSDGLLYVAKYTQNWLTGSSANANVWDQQGYSWSGAVAGGAWTMTYVSFGKNLSYLMENAVKTNQPEFLGVALALRAYSFQHTTDYNSDIIFHDAFKDSLFSFKYEGQDTRYKGVDSICREALTYLNQAI</sequence>
<evidence type="ECO:0000313" key="2">
    <source>
        <dbReference type="Proteomes" id="UP000249645"/>
    </source>
</evidence>
<dbReference type="SUPFAM" id="SSF48452">
    <property type="entry name" value="TPR-like"/>
    <property type="match status" value="1"/>
</dbReference>
<dbReference type="Gene3D" id="1.25.40.390">
    <property type="match status" value="1"/>
</dbReference>
<dbReference type="EMBL" id="QFOI01000494">
    <property type="protein sequence ID" value="PZP41701.1"/>
    <property type="molecule type" value="Genomic_DNA"/>
</dbReference>
<dbReference type="Pfam" id="PF12771">
    <property type="entry name" value="SusD-like_2"/>
    <property type="match status" value="1"/>
</dbReference>
<evidence type="ECO:0008006" key="3">
    <source>
        <dbReference type="Google" id="ProtNLM"/>
    </source>
</evidence>
<dbReference type="InterPro" id="IPR041662">
    <property type="entry name" value="SusD-like_2"/>
</dbReference>
<accession>A0A2W5ECE4</accession>
<comment type="caution">
    <text evidence="1">The sequence shown here is derived from an EMBL/GenBank/DDBJ whole genome shotgun (WGS) entry which is preliminary data.</text>
</comment>
<dbReference type="AlphaFoldDB" id="A0A2W5ECE4"/>
<name>A0A2W5ECE4_9SPHI</name>
<reference evidence="1 2" key="1">
    <citation type="submission" date="2017-11" db="EMBL/GenBank/DDBJ databases">
        <title>Infants hospitalized years apart are colonized by the same room-sourced microbial strains.</title>
        <authorList>
            <person name="Brooks B."/>
            <person name="Olm M.R."/>
            <person name="Firek B.A."/>
            <person name="Baker R."/>
            <person name="Thomas B.C."/>
            <person name="Morowitz M.J."/>
            <person name="Banfield J.F."/>
        </authorList>
    </citation>
    <scope>NUCLEOTIDE SEQUENCE [LARGE SCALE GENOMIC DNA]</scope>
    <source>
        <strain evidence="1">S2_009_000_R2_76</strain>
    </source>
</reference>
<dbReference type="InterPro" id="IPR011990">
    <property type="entry name" value="TPR-like_helical_dom_sf"/>
</dbReference>
<organism evidence="1 2">
    <name type="scientific">Pseudopedobacter saltans</name>
    <dbReference type="NCBI Taxonomy" id="151895"/>
    <lineage>
        <taxon>Bacteria</taxon>
        <taxon>Pseudomonadati</taxon>
        <taxon>Bacteroidota</taxon>
        <taxon>Sphingobacteriia</taxon>
        <taxon>Sphingobacteriales</taxon>
        <taxon>Sphingobacteriaceae</taxon>
        <taxon>Pseudopedobacter</taxon>
    </lineage>
</organism>